<evidence type="ECO:0000256" key="1">
    <source>
        <dbReference type="SAM" id="MobiDB-lite"/>
    </source>
</evidence>
<name>A0A6M5YIB6_9BACT</name>
<sequence length="104" mass="11763">MQIQNRLQGHRTDRCAGWRDCPQTRGVARARNPTAFGVATFRPASVCAFTAPGQRLRFRGRGWRTVSPAAKKRTQEPWARVRPWGGRHNARACAQGVRADPNRR</sequence>
<proteinExistence type="predicted"/>
<dbReference type="AlphaFoldDB" id="A0A6M5YIB6"/>
<feature type="region of interest" description="Disordered" evidence="1">
    <location>
        <begin position="84"/>
        <end position="104"/>
    </location>
</feature>
<keyword evidence="3" id="KW-1185">Reference proteome</keyword>
<dbReference type="KEGG" id="ftj:FTUN_0790"/>
<organism evidence="2 3">
    <name type="scientific">Frigoriglobus tundricola</name>
    <dbReference type="NCBI Taxonomy" id="2774151"/>
    <lineage>
        <taxon>Bacteria</taxon>
        <taxon>Pseudomonadati</taxon>
        <taxon>Planctomycetota</taxon>
        <taxon>Planctomycetia</taxon>
        <taxon>Gemmatales</taxon>
        <taxon>Gemmataceae</taxon>
        <taxon>Frigoriglobus</taxon>
    </lineage>
</organism>
<accession>A0A6M5YIB6</accession>
<protein>
    <submittedName>
        <fullName evidence="2">Uncharacterized protein</fullName>
    </submittedName>
</protein>
<reference evidence="3" key="1">
    <citation type="submission" date="2020-05" db="EMBL/GenBank/DDBJ databases">
        <title>Frigoriglobus tundricola gen. nov., sp. nov., a psychrotolerant cellulolytic planctomycete of the family Gemmataceae with two divergent copies of 16S rRNA gene.</title>
        <authorList>
            <person name="Kulichevskaya I.S."/>
            <person name="Ivanova A.A."/>
            <person name="Naumoff D.G."/>
            <person name="Beletsky A.V."/>
            <person name="Rijpstra W.I.C."/>
            <person name="Sinninghe Damste J.S."/>
            <person name="Mardanov A.V."/>
            <person name="Ravin N.V."/>
            <person name="Dedysh S.N."/>
        </authorList>
    </citation>
    <scope>NUCLEOTIDE SEQUENCE [LARGE SCALE GENOMIC DNA]</scope>
    <source>
        <strain evidence="3">PL17</strain>
    </source>
</reference>
<dbReference type="Proteomes" id="UP000503447">
    <property type="component" value="Chromosome"/>
</dbReference>
<evidence type="ECO:0000313" key="3">
    <source>
        <dbReference type="Proteomes" id="UP000503447"/>
    </source>
</evidence>
<gene>
    <name evidence="2" type="ORF">FTUN_0790</name>
</gene>
<dbReference type="EMBL" id="CP053452">
    <property type="protein sequence ID" value="QJW93284.1"/>
    <property type="molecule type" value="Genomic_DNA"/>
</dbReference>
<evidence type="ECO:0000313" key="2">
    <source>
        <dbReference type="EMBL" id="QJW93284.1"/>
    </source>
</evidence>